<keyword evidence="3" id="KW-0539">Nucleus</keyword>
<evidence type="ECO:0000256" key="2">
    <source>
        <dbReference type="ARBA" id="ARBA00005904"/>
    </source>
</evidence>
<sequence length="406" mass="44328">MVPDLAEHARFFDHLVELVPAKFYYGDDYERVMPRHLAKAARAAFKADVKFKAKIAKREKLDPTTAATTLEVQRRKAQANPDDGDGKGPSPSGRKNADAVAVQPSEDQPAAAKGLNLQLSGAALSRQQLLDRLHKKVEEARQRRKAPENTAAKAREWRQNTLRGNVAAKQQQQQQQQQQMLAGAKRKNSAAEEPATGSDTPGGGKHAKLQGQGPQLAKKVRREDHGGASSGEEQLDFKFARIEVEDGGRYGKHAGARKPSKHVLLKQVEAKKAEMEALEGTEEGKAKTQQEAWKTAMARAAGEKVLDDPKLLRRSLKRESKRRAQHSKAWQERVATQQDSQAARQAKRNENLAARRQTKMDNKKAKREKKLLRPGFEGRKEGFITTGGSGRGGGGGGGGSGGGGAK</sequence>
<dbReference type="GO" id="GO:0003723">
    <property type="term" value="F:RNA binding"/>
    <property type="evidence" value="ECO:0007669"/>
    <property type="project" value="TreeGrafter"/>
</dbReference>
<dbReference type="PANTHER" id="PTHR14369">
    <property type="entry name" value="SURFEIT LOCUS PROTEIN 6"/>
    <property type="match status" value="1"/>
</dbReference>
<evidence type="ECO:0000313" key="9">
    <source>
        <dbReference type="Proteomes" id="UP000722791"/>
    </source>
</evidence>
<feature type="compositionally biased region" description="Polar residues" evidence="4">
    <location>
        <begin position="334"/>
        <end position="343"/>
    </location>
</feature>
<dbReference type="AlphaFoldDB" id="A0A8J4GG47"/>
<evidence type="ECO:0000256" key="4">
    <source>
        <dbReference type="SAM" id="MobiDB-lite"/>
    </source>
</evidence>
<dbReference type="PANTHER" id="PTHR14369:SF0">
    <property type="entry name" value="SURFEIT LOCUS PROTEIN 6"/>
    <property type="match status" value="1"/>
</dbReference>
<dbReference type="GO" id="GO:0042274">
    <property type="term" value="P:ribosomal small subunit biogenesis"/>
    <property type="evidence" value="ECO:0007669"/>
    <property type="project" value="TreeGrafter"/>
</dbReference>
<evidence type="ECO:0000313" key="8">
    <source>
        <dbReference type="EMBL" id="GIM06994.1"/>
    </source>
</evidence>
<feature type="compositionally biased region" description="Basic and acidic residues" evidence="4">
    <location>
        <begin position="301"/>
        <end position="311"/>
    </location>
</feature>
<dbReference type="InterPro" id="IPR029188">
    <property type="entry name" value="Rrp14_N"/>
</dbReference>
<feature type="compositionally biased region" description="Low complexity" evidence="4">
    <location>
        <begin position="170"/>
        <end position="179"/>
    </location>
</feature>
<feature type="compositionally biased region" description="Gly residues" evidence="4">
    <location>
        <begin position="385"/>
        <end position="406"/>
    </location>
</feature>
<evidence type="ECO:0000313" key="10">
    <source>
        <dbReference type="Proteomes" id="UP000747110"/>
    </source>
</evidence>
<evidence type="ECO:0008006" key="11">
    <source>
        <dbReference type="Google" id="ProtNLM"/>
    </source>
</evidence>
<evidence type="ECO:0000259" key="6">
    <source>
        <dbReference type="Pfam" id="PF15459"/>
    </source>
</evidence>
<gene>
    <name evidence="7" type="ORF">Vretifemale_12261</name>
    <name evidence="8" type="ORF">Vretimale_11211</name>
</gene>
<feature type="domain" description="Ribosomal RNA-processing protein 14/surfeit locus protein 6 C-terminal" evidence="5">
    <location>
        <begin position="138"/>
        <end position="364"/>
    </location>
</feature>
<organism evidence="8 9">
    <name type="scientific">Volvox reticuliferus</name>
    <dbReference type="NCBI Taxonomy" id="1737510"/>
    <lineage>
        <taxon>Eukaryota</taxon>
        <taxon>Viridiplantae</taxon>
        <taxon>Chlorophyta</taxon>
        <taxon>core chlorophytes</taxon>
        <taxon>Chlorophyceae</taxon>
        <taxon>CS clade</taxon>
        <taxon>Chlamydomonadales</taxon>
        <taxon>Volvocaceae</taxon>
        <taxon>Volvox</taxon>
    </lineage>
</organism>
<dbReference type="Pfam" id="PF04935">
    <property type="entry name" value="SURF6"/>
    <property type="match status" value="1"/>
</dbReference>
<evidence type="ECO:0000256" key="1">
    <source>
        <dbReference type="ARBA" id="ARBA00004123"/>
    </source>
</evidence>
<evidence type="ECO:0000259" key="5">
    <source>
        <dbReference type="Pfam" id="PF04935"/>
    </source>
</evidence>
<dbReference type="Proteomes" id="UP000747110">
    <property type="component" value="Unassembled WGS sequence"/>
</dbReference>
<keyword evidence="10" id="KW-1185">Reference proteome</keyword>
<feature type="region of interest" description="Disordered" evidence="4">
    <location>
        <begin position="164"/>
        <end position="237"/>
    </location>
</feature>
<protein>
    <recommendedName>
        <fullName evidence="11">Ribosomal RNA-processing protein 14/surfeit locus protein 6 C-terminal domain-containing protein</fullName>
    </recommendedName>
</protein>
<dbReference type="Pfam" id="PF15459">
    <property type="entry name" value="RRP14"/>
    <property type="match status" value="1"/>
</dbReference>
<dbReference type="GO" id="GO:0005730">
    <property type="term" value="C:nucleolus"/>
    <property type="evidence" value="ECO:0007669"/>
    <property type="project" value="TreeGrafter"/>
</dbReference>
<dbReference type="InterPro" id="IPR007019">
    <property type="entry name" value="SURF6"/>
</dbReference>
<dbReference type="EMBL" id="BNCP01000026">
    <property type="protein sequence ID" value="GIL83423.1"/>
    <property type="molecule type" value="Genomic_DNA"/>
</dbReference>
<feature type="region of interest" description="Disordered" evidence="4">
    <location>
        <begin position="64"/>
        <end position="110"/>
    </location>
</feature>
<dbReference type="Proteomes" id="UP000722791">
    <property type="component" value="Unassembled WGS sequence"/>
</dbReference>
<dbReference type="GO" id="GO:0003677">
    <property type="term" value="F:DNA binding"/>
    <property type="evidence" value="ECO:0007669"/>
    <property type="project" value="TreeGrafter"/>
</dbReference>
<dbReference type="OrthoDB" id="444809at2759"/>
<reference evidence="8" key="1">
    <citation type="journal article" date="2021" name="Proc. Natl. Acad. Sci. U.S.A.">
        <title>Three genomes in the algal genus Volvox reveal the fate of a haploid sex-determining region after a transition to homothallism.</title>
        <authorList>
            <person name="Yamamoto K."/>
            <person name="Hamaji T."/>
            <person name="Kawai-Toyooka H."/>
            <person name="Matsuzaki R."/>
            <person name="Takahashi F."/>
            <person name="Nishimura Y."/>
            <person name="Kawachi M."/>
            <person name="Noguchi H."/>
            <person name="Minakuchi Y."/>
            <person name="Umen J.G."/>
            <person name="Toyoda A."/>
            <person name="Nozaki H."/>
        </authorList>
    </citation>
    <scope>NUCLEOTIDE SEQUENCE</scope>
    <source>
        <strain evidence="8">NIES-3785</strain>
        <strain evidence="7">NIES-3786</strain>
    </source>
</reference>
<evidence type="ECO:0000256" key="3">
    <source>
        <dbReference type="ARBA" id="ARBA00023242"/>
    </source>
</evidence>
<dbReference type="GO" id="GO:0042273">
    <property type="term" value="P:ribosomal large subunit biogenesis"/>
    <property type="evidence" value="ECO:0007669"/>
    <property type="project" value="TreeGrafter"/>
</dbReference>
<evidence type="ECO:0000313" key="7">
    <source>
        <dbReference type="EMBL" id="GIL83423.1"/>
    </source>
</evidence>
<dbReference type="InterPro" id="IPR029190">
    <property type="entry name" value="Rrp14/SURF6_C"/>
</dbReference>
<feature type="region of interest" description="Disordered" evidence="4">
    <location>
        <begin position="275"/>
        <end position="406"/>
    </location>
</feature>
<feature type="domain" description="Ribosomal RNA-processing protein 14 N-terminal" evidence="6">
    <location>
        <begin position="5"/>
        <end position="64"/>
    </location>
</feature>
<name>A0A8J4GG47_9CHLO</name>
<comment type="caution">
    <text evidence="8">The sequence shown here is derived from an EMBL/GenBank/DDBJ whole genome shotgun (WGS) entry which is preliminary data.</text>
</comment>
<comment type="subcellular location">
    <subcellularLocation>
        <location evidence="1">Nucleus</location>
    </subcellularLocation>
</comment>
<feature type="compositionally biased region" description="Basic residues" evidence="4">
    <location>
        <begin position="312"/>
        <end position="326"/>
    </location>
</feature>
<proteinExistence type="inferred from homology"/>
<accession>A0A8J4GG47</accession>
<comment type="similarity">
    <text evidence="2">Belongs to the SURF6 family.</text>
</comment>
<dbReference type="EMBL" id="BNCQ01000023">
    <property type="protein sequence ID" value="GIM06994.1"/>
    <property type="molecule type" value="Genomic_DNA"/>
</dbReference>